<name>A0A1Y1W690_9FUNG</name>
<evidence type="ECO:0000313" key="2">
    <source>
        <dbReference type="EMBL" id="ORX68674.1"/>
    </source>
</evidence>
<comment type="caution">
    <text evidence="2">The sequence shown here is derived from an EMBL/GenBank/DDBJ whole genome shotgun (WGS) entry which is preliminary data.</text>
</comment>
<gene>
    <name evidence="2" type="ORF">DL89DRAFT_268455</name>
</gene>
<proteinExistence type="predicted"/>
<protein>
    <recommendedName>
        <fullName evidence="1">C2H2-type domain-containing protein</fullName>
    </recommendedName>
</protein>
<evidence type="ECO:0000259" key="1">
    <source>
        <dbReference type="PROSITE" id="PS00028"/>
    </source>
</evidence>
<organism evidence="2 3">
    <name type="scientific">Linderina pennispora</name>
    <dbReference type="NCBI Taxonomy" id="61395"/>
    <lineage>
        <taxon>Eukaryota</taxon>
        <taxon>Fungi</taxon>
        <taxon>Fungi incertae sedis</taxon>
        <taxon>Zoopagomycota</taxon>
        <taxon>Kickxellomycotina</taxon>
        <taxon>Kickxellomycetes</taxon>
        <taxon>Kickxellales</taxon>
        <taxon>Kickxellaceae</taxon>
        <taxon>Linderina</taxon>
    </lineage>
</organism>
<dbReference type="GeneID" id="63804580"/>
<keyword evidence="3" id="KW-1185">Reference proteome</keyword>
<dbReference type="RefSeq" id="XP_040742456.1">
    <property type="nucleotide sequence ID" value="XM_040887932.1"/>
</dbReference>
<evidence type="ECO:0000313" key="3">
    <source>
        <dbReference type="Proteomes" id="UP000193922"/>
    </source>
</evidence>
<dbReference type="Proteomes" id="UP000193922">
    <property type="component" value="Unassembled WGS sequence"/>
</dbReference>
<dbReference type="PROSITE" id="PS00028">
    <property type="entry name" value="ZINC_FINGER_C2H2_1"/>
    <property type="match status" value="1"/>
</dbReference>
<reference evidence="2 3" key="1">
    <citation type="submission" date="2016-07" db="EMBL/GenBank/DDBJ databases">
        <title>Pervasive Adenine N6-methylation of Active Genes in Fungi.</title>
        <authorList>
            <consortium name="DOE Joint Genome Institute"/>
            <person name="Mondo S.J."/>
            <person name="Dannebaum R.O."/>
            <person name="Kuo R.C."/>
            <person name="Labutti K."/>
            <person name="Haridas S."/>
            <person name="Kuo A."/>
            <person name="Salamov A."/>
            <person name="Ahrendt S.R."/>
            <person name="Lipzen A."/>
            <person name="Sullivan W."/>
            <person name="Andreopoulos W.B."/>
            <person name="Clum A."/>
            <person name="Lindquist E."/>
            <person name="Daum C."/>
            <person name="Ramamoorthy G.K."/>
            <person name="Gryganskyi A."/>
            <person name="Culley D."/>
            <person name="Magnuson J.K."/>
            <person name="James T.Y."/>
            <person name="O'Malley M.A."/>
            <person name="Stajich J.E."/>
            <person name="Spatafora J.W."/>
            <person name="Visel A."/>
            <person name="Grigoriev I.V."/>
        </authorList>
    </citation>
    <scope>NUCLEOTIDE SEQUENCE [LARGE SCALE GENOMIC DNA]</scope>
    <source>
        <strain evidence="2 3">ATCC 12442</strain>
    </source>
</reference>
<sequence length="65" mass="7371">MHAEATTPNLFVNSRSAHGSCDGQMFCGKTPSNAHFCQFCQSYFFTTEGWSHHLDTVHPNEMPMY</sequence>
<feature type="domain" description="C2H2-type" evidence="1">
    <location>
        <begin position="37"/>
        <end position="58"/>
    </location>
</feature>
<dbReference type="AlphaFoldDB" id="A0A1Y1W690"/>
<dbReference type="EMBL" id="MCFD01000009">
    <property type="protein sequence ID" value="ORX68674.1"/>
    <property type="molecule type" value="Genomic_DNA"/>
</dbReference>
<dbReference type="InterPro" id="IPR013087">
    <property type="entry name" value="Znf_C2H2_type"/>
</dbReference>
<accession>A0A1Y1W690</accession>